<evidence type="ECO:0000313" key="2">
    <source>
        <dbReference type="EMBL" id="KAJ8768255.1"/>
    </source>
</evidence>
<dbReference type="Proteomes" id="UP001159364">
    <property type="component" value="Linkage Group LG04"/>
</dbReference>
<dbReference type="InterPro" id="IPR040229">
    <property type="entry name" value="At3g27390-like"/>
</dbReference>
<proteinExistence type="predicted"/>
<dbReference type="PANTHER" id="PTHR31133:SF3">
    <property type="entry name" value="TRANSMEMBRANE PROTEIN"/>
    <property type="match status" value="1"/>
</dbReference>
<evidence type="ECO:0000313" key="3">
    <source>
        <dbReference type="Proteomes" id="UP001159364"/>
    </source>
</evidence>
<dbReference type="EMBL" id="JAIWQS010000004">
    <property type="protein sequence ID" value="KAJ8768255.1"/>
    <property type="molecule type" value="Genomic_DNA"/>
</dbReference>
<keyword evidence="1" id="KW-0472">Membrane</keyword>
<protein>
    <submittedName>
        <fullName evidence="2">Uncharacterized protein</fullName>
    </submittedName>
</protein>
<gene>
    <name evidence="2" type="ORF">K2173_021195</name>
</gene>
<sequence length="424" mass="47502">MDDLQQHGPPDGKHFEIRLRYLPGAVIAGLLGFLLDVPMVSLIALCKSPYMLFKGWHRLFHDLIGREGPFLETLCVPFAGLAIILWPMAVVGAVLGSIMSSIFLGAYAGVVVYQESSFRLGLCYIVASLALYDEYSNDVLDMPEGSCFPSPNYRKKGELKKTASFTQLSSFRNVSLHSTSFNRTLVDLKPFELLDALFKECQRQGEIFVSEGLITRQDIEGAKTGKGSRIVSIGLPAYCLLQVLLRSVKANAEGILLRDGTTELTRTNRPKDAFYDWFLEPFIIMKDQLKALNLSEAEEDYLSRLVLLNGELTKLRSSNIGPPPEPERRRAELDAIARRLQGITKAVSRYPTSRRNYQNLVRNLSENLSKENPNSTSSRGSRIILRSKSAFARMLSQNSFKSRTSYNDSDQELQSTVVQNVEIV</sequence>
<feature type="transmembrane region" description="Helical" evidence="1">
    <location>
        <begin position="20"/>
        <end position="46"/>
    </location>
</feature>
<reference evidence="2 3" key="1">
    <citation type="submission" date="2021-09" db="EMBL/GenBank/DDBJ databases">
        <title>Genomic insights and catalytic innovation underlie evolution of tropane alkaloids biosynthesis.</title>
        <authorList>
            <person name="Wang Y.-J."/>
            <person name="Tian T."/>
            <person name="Huang J.-P."/>
            <person name="Huang S.-X."/>
        </authorList>
    </citation>
    <scope>NUCLEOTIDE SEQUENCE [LARGE SCALE GENOMIC DNA]</scope>
    <source>
        <strain evidence="2">KIB-2018</strain>
        <tissue evidence="2">Leaf</tissue>
    </source>
</reference>
<feature type="transmembrane region" description="Helical" evidence="1">
    <location>
        <begin position="92"/>
        <end position="113"/>
    </location>
</feature>
<dbReference type="PANTHER" id="PTHR31133">
    <property type="entry name" value="MEMBRANE PROTEIN"/>
    <property type="match status" value="1"/>
</dbReference>
<keyword evidence="1" id="KW-0812">Transmembrane</keyword>
<evidence type="ECO:0000256" key="1">
    <source>
        <dbReference type="SAM" id="Phobius"/>
    </source>
</evidence>
<feature type="transmembrane region" description="Helical" evidence="1">
    <location>
        <begin position="67"/>
        <end position="86"/>
    </location>
</feature>
<keyword evidence="3" id="KW-1185">Reference proteome</keyword>
<accession>A0AAV8TQI3</accession>
<comment type="caution">
    <text evidence="2">The sequence shown here is derived from an EMBL/GenBank/DDBJ whole genome shotgun (WGS) entry which is preliminary data.</text>
</comment>
<dbReference type="AlphaFoldDB" id="A0AAV8TQI3"/>
<name>A0AAV8TQI3_9ROSI</name>
<keyword evidence="1" id="KW-1133">Transmembrane helix</keyword>
<organism evidence="2 3">
    <name type="scientific">Erythroxylum novogranatense</name>
    <dbReference type="NCBI Taxonomy" id="1862640"/>
    <lineage>
        <taxon>Eukaryota</taxon>
        <taxon>Viridiplantae</taxon>
        <taxon>Streptophyta</taxon>
        <taxon>Embryophyta</taxon>
        <taxon>Tracheophyta</taxon>
        <taxon>Spermatophyta</taxon>
        <taxon>Magnoliopsida</taxon>
        <taxon>eudicotyledons</taxon>
        <taxon>Gunneridae</taxon>
        <taxon>Pentapetalae</taxon>
        <taxon>rosids</taxon>
        <taxon>fabids</taxon>
        <taxon>Malpighiales</taxon>
        <taxon>Erythroxylaceae</taxon>
        <taxon>Erythroxylum</taxon>
    </lineage>
</organism>